<evidence type="ECO:0000313" key="10">
    <source>
        <dbReference type="Proteomes" id="UP001165122"/>
    </source>
</evidence>
<dbReference type="PANTHER" id="PTHR12131:SF1">
    <property type="entry name" value="ATP-DEPENDENT RNA HELICASE SUPV3L1, MITOCHONDRIAL-RELATED"/>
    <property type="match status" value="1"/>
</dbReference>
<dbReference type="SMART" id="SM00490">
    <property type="entry name" value="HELICc"/>
    <property type="match status" value="1"/>
</dbReference>
<organism evidence="9 10">
    <name type="scientific">Triparma laevis f. longispina</name>
    <dbReference type="NCBI Taxonomy" id="1714387"/>
    <lineage>
        <taxon>Eukaryota</taxon>
        <taxon>Sar</taxon>
        <taxon>Stramenopiles</taxon>
        <taxon>Ochrophyta</taxon>
        <taxon>Bolidophyceae</taxon>
        <taxon>Parmales</taxon>
        <taxon>Triparmaceae</taxon>
        <taxon>Triparma</taxon>
    </lineage>
</organism>
<proteinExistence type="predicted"/>
<dbReference type="GO" id="GO:0045025">
    <property type="term" value="C:mitochondrial degradosome"/>
    <property type="evidence" value="ECO:0007669"/>
    <property type="project" value="TreeGrafter"/>
</dbReference>
<comment type="caution">
    <text evidence="9">The sequence shown here is derived from an EMBL/GenBank/DDBJ whole genome shotgun (WGS) entry which is preliminary data.</text>
</comment>
<evidence type="ECO:0000259" key="7">
    <source>
        <dbReference type="PROSITE" id="PS51192"/>
    </source>
</evidence>
<feature type="region of interest" description="Disordered" evidence="6">
    <location>
        <begin position="790"/>
        <end position="842"/>
    </location>
</feature>
<dbReference type="Proteomes" id="UP001165122">
    <property type="component" value="Unassembled WGS sequence"/>
</dbReference>
<dbReference type="GO" id="GO:0004386">
    <property type="term" value="F:helicase activity"/>
    <property type="evidence" value="ECO:0007669"/>
    <property type="project" value="UniProtKB-KW"/>
</dbReference>
<evidence type="ECO:0000313" key="9">
    <source>
        <dbReference type="EMBL" id="GMI09601.1"/>
    </source>
</evidence>
<dbReference type="InterPro" id="IPR041082">
    <property type="entry name" value="Suv3_C_1"/>
</dbReference>
<dbReference type="EMBL" id="BRXW01000139">
    <property type="protein sequence ID" value="GMI09601.1"/>
    <property type="molecule type" value="Genomic_DNA"/>
</dbReference>
<protein>
    <recommendedName>
        <fullName evidence="11">RNA helicase</fullName>
    </recommendedName>
</protein>
<feature type="compositionally biased region" description="Basic residues" evidence="6">
    <location>
        <begin position="825"/>
        <end position="842"/>
    </location>
</feature>
<feature type="domain" description="Helicase C-terminal" evidence="8">
    <location>
        <begin position="455"/>
        <end position="610"/>
    </location>
</feature>
<comment type="subcellular location">
    <subcellularLocation>
        <location evidence="1">Mitochondrion matrix</location>
    </subcellularLocation>
</comment>
<dbReference type="PANTHER" id="PTHR12131">
    <property type="entry name" value="ATP-DEPENDENT RNA AND DNA HELICASE"/>
    <property type="match status" value="1"/>
</dbReference>
<dbReference type="AlphaFoldDB" id="A0A9W7FCF5"/>
<feature type="domain" description="Helicase ATP-binding" evidence="7">
    <location>
        <begin position="291"/>
        <end position="403"/>
    </location>
</feature>
<keyword evidence="4" id="KW-0347">Helicase</keyword>
<name>A0A9W7FCF5_9STRA</name>
<evidence type="ECO:0000256" key="4">
    <source>
        <dbReference type="ARBA" id="ARBA00022806"/>
    </source>
</evidence>
<evidence type="ECO:0000256" key="3">
    <source>
        <dbReference type="ARBA" id="ARBA00022801"/>
    </source>
</evidence>
<dbReference type="Pfam" id="PF12513">
    <property type="entry name" value="SUV3_C"/>
    <property type="match status" value="1"/>
</dbReference>
<evidence type="ECO:0000256" key="2">
    <source>
        <dbReference type="ARBA" id="ARBA00022741"/>
    </source>
</evidence>
<dbReference type="InterPro" id="IPR001650">
    <property type="entry name" value="Helicase_C-like"/>
</dbReference>
<dbReference type="GO" id="GO:0005524">
    <property type="term" value="F:ATP binding"/>
    <property type="evidence" value="ECO:0007669"/>
    <property type="project" value="UniProtKB-KW"/>
</dbReference>
<dbReference type="SUPFAM" id="SSF52540">
    <property type="entry name" value="P-loop containing nucleoside triphosphate hydrolases"/>
    <property type="match status" value="1"/>
</dbReference>
<dbReference type="PROSITE" id="PS51192">
    <property type="entry name" value="HELICASE_ATP_BIND_1"/>
    <property type="match status" value="1"/>
</dbReference>
<reference evidence="10" key="1">
    <citation type="journal article" date="2023" name="Commun. Biol.">
        <title>Genome analysis of Parmales, the sister group of diatoms, reveals the evolutionary specialization of diatoms from phago-mixotrophs to photoautotrophs.</title>
        <authorList>
            <person name="Ban H."/>
            <person name="Sato S."/>
            <person name="Yoshikawa S."/>
            <person name="Yamada K."/>
            <person name="Nakamura Y."/>
            <person name="Ichinomiya M."/>
            <person name="Sato N."/>
            <person name="Blanc-Mathieu R."/>
            <person name="Endo H."/>
            <person name="Kuwata A."/>
            <person name="Ogata H."/>
        </authorList>
    </citation>
    <scope>NUCLEOTIDE SEQUENCE [LARGE SCALE GENOMIC DNA]</scope>
    <source>
        <strain evidence="10">NIES 3700</strain>
    </source>
</reference>
<dbReference type="GO" id="GO:0005759">
    <property type="term" value="C:mitochondrial matrix"/>
    <property type="evidence" value="ECO:0007669"/>
    <property type="project" value="UniProtKB-SubCell"/>
</dbReference>
<dbReference type="Pfam" id="PF22527">
    <property type="entry name" value="DEXQc_Suv3"/>
    <property type="match status" value="1"/>
</dbReference>
<dbReference type="PROSITE" id="PS51194">
    <property type="entry name" value="HELICASE_CTER"/>
    <property type="match status" value="1"/>
</dbReference>
<dbReference type="Pfam" id="PF00271">
    <property type="entry name" value="Helicase_C"/>
    <property type="match status" value="1"/>
</dbReference>
<dbReference type="Gene3D" id="3.40.50.300">
    <property type="entry name" value="P-loop containing nucleotide triphosphate hydrolases"/>
    <property type="match status" value="2"/>
</dbReference>
<keyword evidence="3" id="KW-0378">Hydrolase</keyword>
<dbReference type="InterPro" id="IPR050699">
    <property type="entry name" value="RNA-DNA_Helicase"/>
</dbReference>
<dbReference type="InterPro" id="IPR055206">
    <property type="entry name" value="DEXQc_SUV3"/>
</dbReference>
<evidence type="ECO:0000256" key="6">
    <source>
        <dbReference type="SAM" id="MobiDB-lite"/>
    </source>
</evidence>
<evidence type="ECO:0000256" key="5">
    <source>
        <dbReference type="ARBA" id="ARBA00022840"/>
    </source>
</evidence>
<accession>A0A9W7FCF5</accession>
<evidence type="ECO:0000256" key="1">
    <source>
        <dbReference type="ARBA" id="ARBA00004305"/>
    </source>
</evidence>
<dbReference type="Gene3D" id="1.20.272.40">
    <property type="match status" value="1"/>
</dbReference>
<evidence type="ECO:0008006" key="11">
    <source>
        <dbReference type="Google" id="ProtNLM"/>
    </source>
</evidence>
<keyword evidence="10" id="KW-1185">Reference proteome</keyword>
<dbReference type="Pfam" id="PF18147">
    <property type="entry name" value="Suv3_C_1"/>
    <property type="match status" value="1"/>
</dbReference>
<dbReference type="InterPro" id="IPR014001">
    <property type="entry name" value="Helicase_ATP-bd"/>
</dbReference>
<dbReference type="Gene3D" id="1.20.58.1080">
    <property type="match status" value="1"/>
</dbReference>
<dbReference type="GO" id="GO:0000965">
    <property type="term" value="P:mitochondrial RNA 3'-end processing"/>
    <property type="evidence" value="ECO:0007669"/>
    <property type="project" value="TreeGrafter"/>
</dbReference>
<dbReference type="CDD" id="cd18805">
    <property type="entry name" value="SF2_C_suv3"/>
    <property type="match status" value="1"/>
</dbReference>
<dbReference type="FunFam" id="3.40.50.300:FF:000957">
    <property type="entry name" value="ATP-dependent RNA helicase SUV3L, mitochondrial"/>
    <property type="match status" value="1"/>
</dbReference>
<dbReference type="GO" id="GO:0016787">
    <property type="term" value="F:hydrolase activity"/>
    <property type="evidence" value="ECO:0007669"/>
    <property type="project" value="UniProtKB-KW"/>
</dbReference>
<sequence length="842" mass="95960">MLRTSRPTLLRLSTRVFSSSFKKPPPAVIKKPTSKVSSTKVAATKKKKEDSQKLLDLKKYSTFLQYIQKPSNSLYPLILQHLPSSLKSPHFTYKFFSNTLSKYKTLPPSPSFLPLLSTFPFKTGVDFQNYDKEKDYTNKLKIFKSLESQRKQTLLTNFKRFDKKCLKYETALSSHKEEVERERDSGVVNKLKGLLGMHEEEIKVPERVGKLRPKSYVEDRVIDYNRLPKPPSEPKKYSGFPKREKSLLNFKTVFEKDYLDWCEANYADDFAQKKLIEVTSDLTSPASLYPLSRMTKRNITYHSGPTNSGKTYNALQALKKANSGMYLGPLRLLALEVYEELTRDGVYCNLITGQEKRLIPFATHVSATVEMCREEEFEVVVVDEIQLLGDQERGAAWTRALMMCNAKEIHVCGGYEGAELVRKMAKECNDNFNIVNYERFNELKMNAKPLNAKANYKKGIREGDAVVAFSKNDIFSIRREIEENTDFKCCVIYGALPPESRAQQAKLFNDPDSEYKVLVASDAVGLGLNLNVRRVVFHTMFKGGRGKVEQLGHSLVKQIAGRAGRRNSPYKYGEVTVRRKEDQAHLKKMLSTDITPLSRAGLLPNVQHVEAFAEATGIESMAELFSKFQNAAKVEEGYFLCRQEAISKAASMADEVKGLKVQDKYTLCIAPFNDGDERAKEMVMGFAEALQAGKAYGLDIKIPEGKVKTFEDLGYLCSLHHLIDLYLWLSQRFEATDNSLETATALRRKKHLLGMITEALKGGDGTLELKHDYRRMDEVYRGRWRKLEREQKRKEGGGKRPKVFLMNATKKGREGGASGENARERRTRRREVERKKKTTSKS</sequence>
<keyword evidence="5" id="KW-0067">ATP-binding</keyword>
<gene>
    <name evidence="9" type="ORF">TrLO_g6557</name>
</gene>
<evidence type="ECO:0000259" key="8">
    <source>
        <dbReference type="PROSITE" id="PS51194"/>
    </source>
</evidence>
<dbReference type="InterPro" id="IPR027417">
    <property type="entry name" value="P-loop_NTPase"/>
</dbReference>
<dbReference type="OrthoDB" id="6692397at2759"/>
<dbReference type="InterPro" id="IPR022192">
    <property type="entry name" value="SUV3_C"/>
</dbReference>
<keyword evidence="2" id="KW-0547">Nucleotide-binding</keyword>